<sequence length="100" mass="11239">MVRIALFACLLGLLVPAAPATAAPSHASWPFWLSQPERHGQRKLPGDYTHINKTYRNHSRNDGEGLFSFLHSGNRRSALARHQNRPHPHRGGRKHTSGIF</sequence>
<dbReference type="EMBL" id="BAABGQ010000005">
    <property type="protein sequence ID" value="GAA4497843.1"/>
    <property type="molecule type" value="Genomic_DNA"/>
</dbReference>
<organism evidence="3 4">
    <name type="scientific">Hymenobacter ginsengisoli</name>
    <dbReference type="NCBI Taxonomy" id="1051626"/>
    <lineage>
        <taxon>Bacteria</taxon>
        <taxon>Pseudomonadati</taxon>
        <taxon>Bacteroidota</taxon>
        <taxon>Cytophagia</taxon>
        <taxon>Cytophagales</taxon>
        <taxon>Hymenobacteraceae</taxon>
        <taxon>Hymenobacter</taxon>
    </lineage>
</organism>
<feature type="region of interest" description="Disordered" evidence="1">
    <location>
        <begin position="77"/>
        <end position="100"/>
    </location>
</feature>
<feature type="chain" id="PRO_5045864858" evidence="2">
    <location>
        <begin position="23"/>
        <end position="100"/>
    </location>
</feature>
<keyword evidence="4" id="KW-1185">Reference proteome</keyword>
<comment type="caution">
    <text evidence="3">The sequence shown here is derived from an EMBL/GenBank/DDBJ whole genome shotgun (WGS) entry which is preliminary data.</text>
</comment>
<reference evidence="4" key="1">
    <citation type="journal article" date="2019" name="Int. J. Syst. Evol. Microbiol.">
        <title>The Global Catalogue of Microorganisms (GCM) 10K type strain sequencing project: providing services to taxonomists for standard genome sequencing and annotation.</title>
        <authorList>
            <consortium name="The Broad Institute Genomics Platform"/>
            <consortium name="The Broad Institute Genome Sequencing Center for Infectious Disease"/>
            <person name="Wu L."/>
            <person name="Ma J."/>
        </authorList>
    </citation>
    <scope>NUCLEOTIDE SEQUENCE [LARGE SCALE GENOMIC DNA]</scope>
    <source>
        <strain evidence="4">JCM 17841</strain>
    </source>
</reference>
<evidence type="ECO:0000313" key="4">
    <source>
        <dbReference type="Proteomes" id="UP001501243"/>
    </source>
</evidence>
<feature type="compositionally biased region" description="Basic residues" evidence="1">
    <location>
        <begin position="78"/>
        <end position="100"/>
    </location>
</feature>
<proteinExistence type="predicted"/>
<evidence type="ECO:0000256" key="2">
    <source>
        <dbReference type="SAM" id="SignalP"/>
    </source>
</evidence>
<protein>
    <submittedName>
        <fullName evidence="3">Uncharacterized protein</fullName>
    </submittedName>
</protein>
<accession>A0ABP8Q8B8</accession>
<gene>
    <name evidence="3" type="ORF">GCM10023172_13410</name>
</gene>
<evidence type="ECO:0000313" key="3">
    <source>
        <dbReference type="EMBL" id="GAA4497843.1"/>
    </source>
</evidence>
<evidence type="ECO:0000256" key="1">
    <source>
        <dbReference type="SAM" id="MobiDB-lite"/>
    </source>
</evidence>
<keyword evidence="2" id="KW-0732">Signal</keyword>
<name>A0ABP8Q8B8_9BACT</name>
<dbReference type="Proteomes" id="UP001501243">
    <property type="component" value="Unassembled WGS sequence"/>
</dbReference>
<feature type="signal peptide" evidence="2">
    <location>
        <begin position="1"/>
        <end position="22"/>
    </location>
</feature>
<dbReference type="RefSeq" id="WP_208133417.1">
    <property type="nucleotide sequence ID" value="NZ_BAABGQ010000005.1"/>
</dbReference>